<reference evidence="5" key="1">
    <citation type="journal article" date="2016" name="Front. Microbiol.">
        <title>Complete Genome Sequence of Clostridium estertheticum DSM 8809, a Microbe Identified in Spoiled Vacuum Packed Beef.</title>
        <authorList>
            <person name="Yu Z."/>
            <person name="Gunn L."/>
            <person name="Brennan E."/>
            <person name="Reid R."/>
            <person name="Wall P.G."/>
            <person name="Gaora O.P."/>
            <person name="Hurley D."/>
            <person name="Bolton D."/>
            <person name="Fanning S."/>
        </authorList>
    </citation>
    <scope>NUCLEOTIDE SEQUENCE [LARGE SCALE GENOMIC DNA]</scope>
    <source>
        <strain evidence="5">DSM 8809</strain>
    </source>
</reference>
<evidence type="ECO:0000313" key="5">
    <source>
        <dbReference type="Proteomes" id="UP000182569"/>
    </source>
</evidence>
<keyword evidence="5" id="KW-1185">Reference proteome</keyword>
<dbReference type="CDD" id="cd03440">
    <property type="entry name" value="hot_dog"/>
    <property type="match status" value="1"/>
</dbReference>
<dbReference type="RefSeq" id="WP_071614451.1">
    <property type="nucleotide sequence ID" value="NZ_CP015756.1"/>
</dbReference>
<dbReference type="Gene3D" id="3.10.580.10">
    <property type="entry name" value="CBS-domain"/>
    <property type="match status" value="1"/>
</dbReference>
<dbReference type="SUPFAM" id="SSF75138">
    <property type="entry name" value="HprK N-terminal domain-like"/>
    <property type="match status" value="1"/>
</dbReference>
<dbReference type="Proteomes" id="UP000182569">
    <property type="component" value="Chromosome"/>
</dbReference>
<dbReference type="Pfam" id="PF07085">
    <property type="entry name" value="DRTGG"/>
    <property type="match status" value="1"/>
</dbReference>
<evidence type="ECO:0000313" key="4">
    <source>
        <dbReference type="EMBL" id="APC42160.1"/>
    </source>
</evidence>
<dbReference type="InterPro" id="IPR036388">
    <property type="entry name" value="WH-like_DNA-bd_sf"/>
</dbReference>
<accession>A0A1J0GML4</accession>
<dbReference type="EMBL" id="CP015756">
    <property type="protein sequence ID" value="APC42160.1"/>
    <property type="molecule type" value="Genomic_DNA"/>
</dbReference>
<dbReference type="PANTHER" id="PTHR43080:SF2">
    <property type="entry name" value="CBS DOMAIN-CONTAINING PROTEIN"/>
    <property type="match status" value="1"/>
</dbReference>
<dbReference type="InterPro" id="IPR000644">
    <property type="entry name" value="CBS_dom"/>
</dbReference>
<dbReference type="InterPro" id="IPR010766">
    <property type="entry name" value="DRTGG"/>
</dbReference>
<dbReference type="InterPro" id="IPR028979">
    <property type="entry name" value="Ser_kin/Pase_Hpr-like_N_sf"/>
</dbReference>
<dbReference type="InterPro" id="IPR051257">
    <property type="entry name" value="Diverse_CBS-Domain"/>
</dbReference>
<dbReference type="Pfam" id="PF00571">
    <property type="entry name" value="CBS"/>
    <property type="match status" value="2"/>
</dbReference>
<dbReference type="PROSITE" id="PS51371">
    <property type="entry name" value="CBS"/>
    <property type="match status" value="2"/>
</dbReference>
<organism evidence="4 5">
    <name type="scientific">Clostridium estertheticum subsp. estertheticum</name>
    <dbReference type="NCBI Taxonomy" id="1552"/>
    <lineage>
        <taxon>Bacteria</taxon>
        <taxon>Bacillati</taxon>
        <taxon>Bacillota</taxon>
        <taxon>Clostridia</taxon>
        <taxon>Eubacteriales</taxon>
        <taxon>Clostridiaceae</taxon>
        <taxon>Clostridium</taxon>
    </lineage>
</organism>
<dbReference type="AlphaFoldDB" id="A0A1J0GML4"/>
<dbReference type="STRING" id="1552.A7L45_19910"/>
<proteinExistence type="predicted"/>
<feature type="domain" description="CBS" evidence="3">
    <location>
        <begin position="254"/>
        <end position="314"/>
    </location>
</feature>
<dbReference type="Gene3D" id="3.10.129.10">
    <property type="entry name" value="Hotdog Thioesterase"/>
    <property type="match status" value="1"/>
</dbReference>
<dbReference type="CDD" id="cd04596">
    <property type="entry name" value="CBS_pair_DRTGG_assoc"/>
    <property type="match status" value="1"/>
</dbReference>
<protein>
    <recommendedName>
        <fullName evidence="3">CBS domain-containing protein</fullName>
    </recommendedName>
</protein>
<dbReference type="Gene3D" id="3.40.1390.20">
    <property type="entry name" value="HprK N-terminal domain-like"/>
    <property type="match status" value="1"/>
</dbReference>
<evidence type="ECO:0000256" key="2">
    <source>
        <dbReference type="PROSITE-ProRule" id="PRU00703"/>
    </source>
</evidence>
<dbReference type="OrthoDB" id="1790451at2"/>
<dbReference type="InterPro" id="IPR029069">
    <property type="entry name" value="HotDog_dom_sf"/>
</dbReference>
<name>A0A1J0GML4_9CLOT</name>
<feature type="domain" description="CBS" evidence="3">
    <location>
        <begin position="194"/>
        <end position="253"/>
    </location>
</feature>
<evidence type="ECO:0000259" key="3">
    <source>
        <dbReference type="PROSITE" id="PS51371"/>
    </source>
</evidence>
<dbReference type="PANTHER" id="PTHR43080">
    <property type="entry name" value="CBS DOMAIN-CONTAINING PROTEIN CBSX3, MITOCHONDRIAL"/>
    <property type="match status" value="1"/>
</dbReference>
<dbReference type="SMART" id="SM00116">
    <property type="entry name" value="CBS"/>
    <property type="match status" value="2"/>
</dbReference>
<dbReference type="SUPFAM" id="SSF54631">
    <property type="entry name" value="CBS-domain pair"/>
    <property type="match status" value="1"/>
</dbReference>
<dbReference type="SUPFAM" id="SSF54637">
    <property type="entry name" value="Thioesterase/thiol ester dehydrase-isomerase"/>
    <property type="match status" value="1"/>
</dbReference>
<evidence type="ECO:0000256" key="1">
    <source>
        <dbReference type="ARBA" id="ARBA00023122"/>
    </source>
</evidence>
<dbReference type="InterPro" id="IPR046342">
    <property type="entry name" value="CBS_dom_sf"/>
</dbReference>
<dbReference type="Gene3D" id="1.10.10.10">
    <property type="entry name" value="Winged helix-like DNA-binding domain superfamily/Winged helix DNA-binding domain"/>
    <property type="match status" value="1"/>
</dbReference>
<sequence>MSKHEEIVNHILALQIGTKISVRGISSELGISDGTSYRAIKEAENMGIVNTVPRVGTVRVEKVYKKNIDSLTYAEVIRILDATILGGKEGINKSLNKFIIGAMAVESIIRYLKPGYLLIVGNREEAQLLALENDAAVLITGGFDCSEKVKILADEKGIPVLSSTYDSFTVASMINKALYETMIKKEIILVEDVMDINTTCLMGTDTVATWRQLMLETNHERYPVLDENMKIVGIVTLRDLQGCNDDDELINKIMNKNPVCVTPKTTIAYAAHIMGWDGIKICPVVDKKKLVGVLTIEHVIKAMEFALRQPQVAETLEDLILMNFTCVHEDNSLHFNGQIIPQMLDPFGTASWSSLNMLLSTMGIMSLRQNNNINISVDSIMSYFMKPVQMGSDIDIYAKIVDKGRSFSKVEINMYNKNNEPIAKSMISAKIFGK</sequence>
<keyword evidence="1 2" id="KW-0129">CBS domain</keyword>
<dbReference type="KEGG" id="ceu:A7L45_19910"/>
<gene>
    <name evidence="4" type="ORF">A7L45_19910</name>
</gene>